<accession>A0A0A8XZ17</accession>
<dbReference type="AlphaFoldDB" id="A0A0A8XZ17"/>
<dbReference type="EMBL" id="GBRH01280943">
    <property type="protein sequence ID" value="JAD16952.1"/>
    <property type="molecule type" value="Transcribed_RNA"/>
</dbReference>
<sequence>MSGVRMSDGVLAKTRKSVFFPSQNLSLISANSSYNSSTEVIMLYSVLQQECNMCARNAKWSK</sequence>
<reference evidence="1" key="1">
    <citation type="submission" date="2014-09" db="EMBL/GenBank/DDBJ databases">
        <authorList>
            <person name="Magalhaes I.L.F."/>
            <person name="Oliveira U."/>
            <person name="Santos F.R."/>
            <person name="Vidigal T.H.D.A."/>
            <person name="Brescovit A.D."/>
            <person name="Santos A.J."/>
        </authorList>
    </citation>
    <scope>NUCLEOTIDE SEQUENCE</scope>
    <source>
        <tissue evidence="1">Shoot tissue taken approximately 20 cm above the soil surface</tissue>
    </source>
</reference>
<proteinExistence type="predicted"/>
<evidence type="ECO:0000313" key="1">
    <source>
        <dbReference type="EMBL" id="JAD16952.1"/>
    </source>
</evidence>
<name>A0A0A8XZ17_ARUDO</name>
<protein>
    <submittedName>
        <fullName evidence="1">Uncharacterized protein</fullName>
    </submittedName>
</protein>
<reference evidence="1" key="2">
    <citation type="journal article" date="2015" name="Data Brief">
        <title>Shoot transcriptome of the giant reed, Arundo donax.</title>
        <authorList>
            <person name="Barrero R.A."/>
            <person name="Guerrero F.D."/>
            <person name="Moolhuijzen P."/>
            <person name="Goolsby J.A."/>
            <person name="Tidwell J."/>
            <person name="Bellgard S.E."/>
            <person name="Bellgard M.I."/>
        </authorList>
    </citation>
    <scope>NUCLEOTIDE SEQUENCE</scope>
    <source>
        <tissue evidence="1">Shoot tissue taken approximately 20 cm above the soil surface</tissue>
    </source>
</reference>
<organism evidence="1">
    <name type="scientific">Arundo donax</name>
    <name type="common">Giant reed</name>
    <name type="synonym">Donax arundinaceus</name>
    <dbReference type="NCBI Taxonomy" id="35708"/>
    <lineage>
        <taxon>Eukaryota</taxon>
        <taxon>Viridiplantae</taxon>
        <taxon>Streptophyta</taxon>
        <taxon>Embryophyta</taxon>
        <taxon>Tracheophyta</taxon>
        <taxon>Spermatophyta</taxon>
        <taxon>Magnoliopsida</taxon>
        <taxon>Liliopsida</taxon>
        <taxon>Poales</taxon>
        <taxon>Poaceae</taxon>
        <taxon>PACMAD clade</taxon>
        <taxon>Arundinoideae</taxon>
        <taxon>Arundineae</taxon>
        <taxon>Arundo</taxon>
    </lineage>
</organism>